<name>A0ACC2JEV2_9PEZI</name>
<organism evidence="1 2">
    <name type="scientific">Lasiodiplodia mahajangana</name>
    <dbReference type="NCBI Taxonomy" id="1108764"/>
    <lineage>
        <taxon>Eukaryota</taxon>
        <taxon>Fungi</taxon>
        <taxon>Dikarya</taxon>
        <taxon>Ascomycota</taxon>
        <taxon>Pezizomycotina</taxon>
        <taxon>Dothideomycetes</taxon>
        <taxon>Dothideomycetes incertae sedis</taxon>
        <taxon>Botryosphaeriales</taxon>
        <taxon>Botryosphaeriaceae</taxon>
        <taxon>Lasiodiplodia</taxon>
    </lineage>
</organism>
<dbReference type="EMBL" id="JAPUUL010002074">
    <property type="protein sequence ID" value="KAJ8126004.1"/>
    <property type="molecule type" value="Genomic_DNA"/>
</dbReference>
<reference evidence="1" key="1">
    <citation type="submission" date="2022-12" db="EMBL/GenBank/DDBJ databases">
        <title>Genome Sequence of Lasiodiplodia mahajangana.</title>
        <authorList>
            <person name="Buettner E."/>
        </authorList>
    </citation>
    <scope>NUCLEOTIDE SEQUENCE</scope>
    <source>
        <strain evidence="1">VT137</strain>
    </source>
</reference>
<accession>A0ACC2JEV2</accession>
<sequence length="262" mass="29110">MLSKLIVAFPLVILALIGIAIYVQYASSTLLLPISTGITVLTILLPLFAAANIIYTPILNRLVRSRAILQLLLPALHVLQGVLTVVIATLAAQGFADGRTLKCGLELSWQRWWQNHDGRSIERVQNALECCGFNSVVDRTWPREQCEEIYGRHTSCAAPWHASMQRTSALQFAVAVLAGIMQLAYLAYLKQQENSNKAAQDFKRFPHDSERLIEEEYHDSDDEADSVDESPSNSASPATQDEAPHRVEPSGLGRDEANEWRS</sequence>
<proteinExistence type="predicted"/>
<gene>
    <name evidence="1" type="ORF">O1611_g7634</name>
</gene>
<protein>
    <submittedName>
        <fullName evidence="1">Uncharacterized protein</fullName>
    </submittedName>
</protein>
<evidence type="ECO:0000313" key="1">
    <source>
        <dbReference type="EMBL" id="KAJ8126004.1"/>
    </source>
</evidence>
<comment type="caution">
    <text evidence="1">The sequence shown here is derived from an EMBL/GenBank/DDBJ whole genome shotgun (WGS) entry which is preliminary data.</text>
</comment>
<dbReference type="Proteomes" id="UP001153332">
    <property type="component" value="Unassembled WGS sequence"/>
</dbReference>
<evidence type="ECO:0000313" key="2">
    <source>
        <dbReference type="Proteomes" id="UP001153332"/>
    </source>
</evidence>
<keyword evidence="2" id="KW-1185">Reference proteome</keyword>